<organism evidence="1 2">
    <name type="scientific">Dermacentor silvarum</name>
    <name type="common">Tick</name>
    <dbReference type="NCBI Taxonomy" id="543639"/>
    <lineage>
        <taxon>Eukaryota</taxon>
        <taxon>Metazoa</taxon>
        <taxon>Ecdysozoa</taxon>
        <taxon>Arthropoda</taxon>
        <taxon>Chelicerata</taxon>
        <taxon>Arachnida</taxon>
        <taxon>Acari</taxon>
        <taxon>Parasitiformes</taxon>
        <taxon>Ixodida</taxon>
        <taxon>Ixodoidea</taxon>
        <taxon>Ixodidae</taxon>
        <taxon>Rhipicephalinae</taxon>
        <taxon>Dermacentor</taxon>
    </lineage>
</organism>
<dbReference type="EMBL" id="CM023471">
    <property type="protein sequence ID" value="KAH7965408.1"/>
    <property type="molecule type" value="Genomic_DNA"/>
</dbReference>
<proteinExistence type="predicted"/>
<keyword evidence="2" id="KW-1185">Reference proteome</keyword>
<reference evidence="1" key="1">
    <citation type="submission" date="2020-05" db="EMBL/GenBank/DDBJ databases">
        <title>Large-scale comparative analyses of tick genomes elucidate their genetic diversity and vector capacities.</title>
        <authorList>
            <person name="Jia N."/>
            <person name="Wang J."/>
            <person name="Shi W."/>
            <person name="Du L."/>
            <person name="Sun Y."/>
            <person name="Zhan W."/>
            <person name="Jiang J."/>
            <person name="Wang Q."/>
            <person name="Zhang B."/>
            <person name="Ji P."/>
            <person name="Sakyi L.B."/>
            <person name="Cui X."/>
            <person name="Yuan T."/>
            <person name="Jiang B."/>
            <person name="Yang W."/>
            <person name="Lam T.T.-Y."/>
            <person name="Chang Q."/>
            <person name="Ding S."/>
            <person name="Wang X."/>
            <person name="Zhu J."/>
            <person name="Ruan X."/>
            <person name="Zhao L."/>
            <person name="Wei J."/>
            <person name="Que T."/>
            <person name="Du C."/>
            <person name="Cheng J."/>
            <person name="Dai P."/>
            <person name="Han X."/>
            <person name="Huang E."/>
            <person name="Gao Y."/>
            <person name="Liu J."/>
            <person name="Shao H."/>
            <person name="Ye R."/>
            <person name="Li L."/>
            <person name="Wei W."/>
            <person name="Wang X."/>
            <person name="Wang C."/>
            <person name="Yang T."/>
            <person name="Huo Q."/>
            <person name="Li W."/>
            <person name="Guo W."/>
            <person name="Chen H."/>
            <person name="Zhou L."/>
            <person name="Ni X."/>
            <person name="Tian J."/>
            <person name="Zhou Y."/>
            <person name="Sheng Y."/>
            <person name="Liu T."/>
            <person name="Pan Y."/>
            <person name="Xia L."/>
            <person name="Li J."/>
            <person name="Zhao F."/>
            <person name="Cao W."/>
        </authorList>
    </citation>
    <scope>NUCLEOTIDE SEQUENCE</scope>
    <source>
        <strain evidence="1">Dsil-2018</strain>
    </source>
</reference>
<accession>A0ACB8DBK6</accession>
<name>A0ACB8DBK6_DERSI</name>
<gene>
    <name evidence="1" type="ORF">HPB49_007394</name>
</gene>
<protein>
    <submittedName>
        <fullName evidence="1">Uncharacterized protein</fullName>
    </submittedName>
</protein>
<sequence>MLTGHPRLLIPSDFLQRIRHTEWLRRTILPRQVTLTSRKGHETCFRGLLVSPARHAPSKWWSPCRSEPAGQRKGKPYFISPEENGMSCVGSSGSITSGEEISPLLSTPFFAR</sequence>
<comment type="caution">
    <text evidence="1">The sequence shown here is derived from an EMBL/GenBank/DDBJ whole genome shotgun (WGS) entry which is preliminary data.</text>
</comment>
<dbReference type="Proteomes" id="UP000821865">
    <property type="component" value="Chromosome 2"/>
</dbReference>
<evidence type="ECO:0000313" key="2">
    <source>
        <dbReference type="Proteomes" id="UP000821865"/>
    </source>
</evidence>
<evidence type="ECO:0000313" key="1">
    <source>
        <dbReference type="EMBL" id="KAH7965408.1"/>
    </source>
</evidence>